<accession>A0ABR4KEE5</accession>
<gene>
    <name evidence="7" type="ORF">BJX68DRAFT_275882</name>
</gene>
<dbReference type="Pfam" id="PF04082">
    <property type="entry name" value="Fungal_trans"/>
    <property type="match status" value="1"/>
</dbReference>
<keyword evidence="3" id="KW-0805">Transcription regulation</keyword>
<sequence length="429" mass="48162">MRYEQGTLLVDEGSTRYVSHELLVTLGTQLSQALDGELTTADATIWQAWREVPLAQFHPSDPHGQLLWKVFDDNVAPVTMVFHRSSIHQAMTSVAADGGDNDPARDVVASAAYFATVTSLNPAQCVETFGQHYSSLQQHYRFATQQALARANFFESQNLAVLQATTLFLACLRHPKDASFVLSMAAVVHWTAQRLGLHRDGTTFGRGPFQVEIRRRLWRSIYLLDSRSPEFYAMGPQIARNSDISPDMTKAPDERTGFTDMTFCLIRCEMTVLYRRFHLPIPQYCDVSLPLQWVTATVIRLALTRSWLLAHIPEAPITKQIPQLGISVAEDPVPRELFVAAIEVVEFAYLLETDPRTKQWSWLLECYPRWHSLSLVNWARSVATQAVPQWMAAGFQNGGSGITPKIVVQLTRRAASALGPDRPLLSTRP</sequence>
<evidence type="ECO:0000256" key="4">
    <source>
        <dbReference type="ARBA" id="ARBA00023163"/>
    </source>
</evidence>
<evidence type="ECO:0000256" key="3">
    <source>
        <dbReference type="ARBA" id="ARBA00023015"/>
    </source>
</evidence>
<keyword evidence="2" id="KW-0479">Metal-binding</keyword>
<evidence type="ECO:0000256" key="2">
    <source>
        <dbReference type="ARBA" id="ARBA00022723"/>
    </source>
</evidence>
<proteinExistence type="predicted"/>
<evidence type="ECO:0000313" key="8">
    <source>
        <dbReference type="Proteomes" id="UP001610444"/>
    </source>
</evidence>
<comment type="caution">
    <text evidence="7">The sequence shown here is derived from an EMBL/GenBank/DDBJ whole genome shotgun (WGS) entry which is preliminary data.</text>
</comment>
<keyword evidence="8" id="KW-1185">Reference proteome</keyword>
<dbReference type="PANTHER" id="PTHR31001:SF50">
    <property type="entry name" value="ZN(II)2CYS6 TRANSCRIPTION FACTOR (EUROFUNG)"/>
    <property type="match status" value="1"/>
</dbReference>
<evidence type="ECO:0000259" key="6">
    <source>
        <dbReference type="Pfam" id="PF04082"/>
    </source>
</evidence>
<evidence type="ECO:0000256" key="1">
    <source>
        <dbReference type="ARBA" id="ARBA00004123"/>
    </source>
</evidence>
<dbReference type="InterPro" id="IPR007219">
    <property type="entry name" value="XnlR_reg_dom"/>
</dbReference>
<feature type="domain" description="Xylanolytic transcriptional activator regulatory" evidence="6">
    <location>
        <begin position="73"/>
        <end position="226"/>
    </location>
</feature>
<organism evidence="7 8">
    <name type="scientific">Aspergillus pseudodeflectus</name>
    <dbReference type="NCBI Taxonomy" id="176178"/>
    <lineage>
        <taxon>Eukaryota</taxon>
        <taxon>Fungi</taxon>
        <taxon>Dikarya</taxon>
        <taxon>Ascomycota</taxon>
        <taxon>Pezizomycotina</taxon>
        <taxon>Eurotiomycetes</taxon>
        <taxon>Eurotiomycetidae</taxon>
        <taxon>Eurotiales</taxon>
        <taxon>Aspergillaceae</taxon>
        <taxon>Aspergillus</taxon>
        <taxon>Aspergillus subgen. Nidulantes</taxon>
    </lineage>
</organism>
<name>A0ABR4KEE5_9EURO</name>
<dbReference type="EMBL" id="JBFXLR010000022">
    <property type="protein sequence ID" value="KAL2849613.1"/>
    <property type="molecule type" value="Genomic_DNA"/>
</dbReference>
<dbReference type="Proteomes" id="UP001610444">
    <property type="component" value="Unassembled WGS sequence"/>
</dbReference>
<keyword evidence="5" id="KW-0539">Nucleus</keyword>
<evidence type="ECO:0000256" key="5">
    <source>
        <dbReference type="ARBA" id="ARBA00023242"/>
    </source>
</evidence>
<keyword evidence="4" id="KW-0804">Transcription</keyword>
<evidence type="ECO:0000313" key="7">
    <source>
        <dbReference type="EMBL" id="KAL2849613.1"/>
    </source>
</evidence>
<dbReference type="RefSeq" id="XP_070898838.1">
    <property type="nucleotide sequence ID" value="XM_071047945.1"/>
</dbReference>
<protein>
    <recommendedName>
        <fullName evidence="6">Xylanolytic transcriptional activator regulatory domain-containing protein</fullName>
    </recommendedName>
</protein>
<dbReference type="GeneID" id="98163109"/>
<dbReference type="CDD" id="cd12148">
    <property type="entry name" value="fungal_TF_MHR"/>
    <property type="match status" value="1"/>
</dbReference>
<reference evidence="7 8" key="1">
    <citation type="submission" date="2024-07" db="EMBL/GenBank/DDBJ databases">
        <title>Section-level genome sequencing and comparative genomics of Aspergillus sections Usti and Cavernicolus.</title>
        <authorList>
            <consortium name="Lawrence Berkeley National Laboratory"/>
            <person name="Nybo J.L."/>
            <person name="Vesth T.C."/>
            <person name="Theobald S."/>
            <person name="Frisvad J.C."/>
            <person name="Larsen T.O."/>
            <person name="Kjaerboelling I."/>
            <person name="Rothschild-Mancinelli K."/>
            <person name="Lyhne E.K."/>
            <person name="Kogle M.E."/>
            <person name="Barry K."/>
            <person name="Clum A."/>
            <person name="Na H."/>
            <person name="Ledsgaard L."/>
            <person name="Lin J."/>
            <person name="Lipzen A."/>
            <person name="Kuo A."/>
            <person name="Riley R."/>
            <person name="Mondo S."/>
            <person name="LaButti K."/>
            <person name="Haridas S."/>
            <person name="Pangalinan J."/>
            <person name="Salamov A.A."/>
            <person name="Simmons B.A."/>
            <person name="Magnuson J.K."/>
            <person name="Chen J."/>
            <person name="Drula E."/>
            <person name="Henrissat B."/>
            <person name="Wiebenga A."/>
            <person name="Lubbers R.J."/>
            <person name="Gomes A.C."/>
            <person name="Macurrencykelacurrency M.R."/>
            <person name="Stajich J."/>
            <person name="Grigoriev I.V."/>
            <person name="Mortensen U.H."/>
            <person name="De vries R.P."/>
            <person name="Baker S.E."/>
            <person name="Andersen M.R."/>
        </authorList>
    </citation>
    <scope>NUCLEOTIDE SEQUENCE [LARGE SCALE GENOMIC DNA]</scope>
    <source>
        <strain evidence="7 8">CBS 756.74</strain>
    </source>
</reference>
<dbReference type="InterPro" id="IPR050613">
    <property type="entry name" value="Sec_Metabolite_Reg"/>
</dbReference>
<comment type="subcellular location">
    <subcellularLocation>
        <location evidence="1">Nucleus</location>
    </subcellularLocation>
</comment>
<dbReference type="PANTHER" id="PTHR31001">
    <property type="entry name" value="UNCHARACTERIZED TRANSCRIPTIONAL REGULATORY PROTEIN"/>
    <property type="match status" value="1"/>
</dbReference>